<name>A0ABY2UNH3_9RHOB</name>
<organism evidence="1 2">
    <name type="scientific">Parasedimentitalea maritima</name>
    <dbReference type="NCBI Taxonomy" id="2578117"/>
    <lineage>
        <taxon>Bacteria</taxon>
        <taxon>Pseudomonadati</taxon>
        <taxon>Pseudomonadota</taxon>
        <taxon>Alphaproteobacteria</taxon>
        <taxon>Rhodobacterales</taxon>
        <taxon>Paracoccaceae</taxon>
        <taxon>Parasedimentitalea</taxon>
    </lineage>
</organism>
<dbReference type="InterPro" id="IPR011006">
    <property type="entry name" value="CheY-like_superfamily"/>
</dbReference>
<comment type="caution">
    <text evidence="1">The sequence shown here is derived from an EMBL/GenBank/DDBJ whole genome shotgun (WGS) entry which is preliminary data.</text>
</comment>
<gene>
    <name evidence="1" type="ORF">FEE96_22385</name>
</gene>
<dbReference type="InterPro" id="IPR013785">
    <property type="entry name" value="Aldolase_TIM"/>
</dbReference>
<sequence>MPEMDGIETIEGIVNQDRKLRLRFMTGGSEPSMIAARMIAEASDLMVGRSRKRLS</sequence>
<proteinExistence type="predicted"/>
<evidence type="ECO:0000313" key="1">
    <source>
        <dbReference type="EMBL" id="TLP55474.1"/>
    </source>
</evidence>
<dbReference type="Gene3D" id="3.20.20.70">
    <property type="entry name" value="Aldolase class I"/>
    <property type="match status" value="1"/>
</dbReference>
<accession>A0ABY2UNH3</accession>
<dbReference type="Proteomes" id="UP000305041">
    <property type="component" value="Unassembled WGS sequence"/>
</dbReference>
<reference evidence="1 2" key="1">
    <citation type="submission" date="2019-05" db="EMBL/GenBank/DDBJ databases">
        <title>Draft genome sequence of Pelagicola sp. DSW4-44.</title>
        <authorList>
            <person name="Oh J."/>
        </authorList>
    </citation>
    <scope>NUCLEOTIDE SEQUENCE [LARGE SCALE GENOMIC DNA]</scope>
    <source>
        <strain evidence="1 2">DSW4-44</strain>
    </source>
</reference>
<dbReference type="SUPFAM" id="SSF52172">
    <property type="entry name" value="CheY-like"/>
    <property type="match status" value="1"/>
</dbReference>
<protein>
    <recommendedName>
        <fullName evidence="3">Response regulator</fullName>
    </recommendedName>
</protein>
<evidence type="ECO:0000313" key="2">
    <source>
        <dbReference type="Proteomes" id="UP000305041"/>
    </source>
</evidence>
<keyword evidence="2" id="KW-1185">Reference proteome</keyword>
<dbReference type="EMBL" id="VAUA01000015">
    <property type="protein sequence ID" value="TLP55474.1"/>
    <property type="molecule type" value="Genomic_DNA"/>
</dbReference>
<evidence type="ECO:0008006" key="3">
    <source>
        <dbReference type="Google" id="ProtNLM"/>
    </source>
</evidence>